<dbReference type="InterPro" id="IPR050679">
    <property type="entry name" value="Bact_HTH_transcr_reg"/>
</dbReference>
<dbReference type="InterPro" id="IPR011663">
    <property type="entry name" value="UTRA"/>
</dbReference>
<evidence type="ECO:0000256" key="3">
    <source>
        <dbReference type="ARBA" id="ARBA00023163"/>
    </source>
</evidence>
<reference evidence="5" key="1">
    <citation type="submission" date="2022-12" db="EMBL/GenBank/DDBJ databases">
        <title>Paracoccus sp. EF6 isolated from a lake water.</title>
        <authorList>
            <person name="Liu H."/>
        </authorList>
    </citation>
    <scope>NUCLEOTIDE SEQUENCE</scope>
    <source>
        <strain evidence="5">EF6</strain>
    </source>
</reference>
<proteinExistence type="predicted"/>
<dbReference type="SUPFAM" id="SSF46785">
    <property type="entry name" value="Winged helix' DNA-binding domain"/>
    <property type="match status" value="1"/>
</dbReference>
<dbReference type="CDD" id="cd07377">
    <property type="entry name" value="WHTH_GntR"/>
    <property type="match status" value="1"/>
</dbReference>
<name>A0ABT4JAU9_9RHOB</name>
<comment type="caution">
    <text evidence="5">The sequence shown here is derived from an EMBL/GenBank/DDBJ whole genome shotgun (WGS) entry which is preliminary data.</text>
</comment>
<evidence type="ECO:0000313" key="6">
    <source>
        <dbReference type="Proteomes" id="UP001149822"/>
    </source>
</evidence>
<protein>
    <submittedName>
        <fullName evidence="5">GntR family transcriptional regulator</fullName>
    </submittedName>
</protein>
<evidence type="ECO:0000313" key="5">
    <source>
        <dbReference type="EMBL" id="MCZ0963596.1"/>
    </source>
</evidence>
<organism evidence="5 6">
    <name type="scientific">Paracoccus benzoatiresistens</name>
    <dbReference type="NCBI Taxonomy" id="2997341"/>
    <lineage>
        <taxon>Bacteria</taxon>
        <taxon>Pseudomonadati</taxon>
        <taxon>Pseudomonadota</taxon>
        <taxon>Alphaproteobacteria</taxon>
        <taxon>Rhodobacterales</taxon>
        <taxon>Paracoccaceae</taxon>
        <taxon>Paracoccus</taxon>
    </lineage>
</organism>
<evidence type="ECO:0000256" key="1">
    <source>
        <dbReference type="ARBA" id="ARBA00023015"/>
    </source>
</evidence>
<evidence type="ECO:0000259" key="4">
    <source>
        <dbReference type="PROSITE" id="PS50949"/>
    </source>
</evidence>
<keyword evidence="2" id="KW-0238">DNA-binding</keyword>
<dbReference type="SUPFAM" id="SSF64288">
    <property type="entry name" value="Chorismate lyase-like"/>
    <property type="match status" value="1"/>
</dbReference>
<accession>A0ABT4JAU9</accession>
<keyword evidence="1" id="KW-0805">Transcription regulation</keyword>
<keyword evidence="3" id="KW-0804">Transcription</keyword>
<dbReference type="InterPro" id="IPR036388">
    <property type="entry name" value="WH-like_DNA-bd_sf"/>
</dbReference>
<dbReference type="SMART" id="SM00345">
    <property type="entry name" value="HTH_GNTR"/>
    <property type="match status" value="1"/>
</dbReference>
<dbReference type="Gene3D" id="3.40.1410.10">
    <property type="entry name" value="Chorismate lyase-like"/>
    <property type="match status" value="1"/>
</dbReference>
<dbReference type="SMART" id="SM00866">
    <property type="entry name" value="UTRA"/>
    <property type="match status" value="1"/>
</dbReference>
<dbReference type="InterPro" id="IPR000524">
    <property type="entry name" value="Tscrpt_reg_HTH_GntR"/>
</dbReference>
<evidence type="ECO:0000256" key="2">
    <source>
        <dbReference type="ARBA" id="ARBA00023125"/>
    </source>
</evidence>
<keyword evidence="6" id="KW-1185">Reference proteome</keyword>
<dbReference type="Pfam" id="PF07702">
    <property type="entry name" value="UTRA"/>
    <property type="match status" value="1"/>
</dbReference>
<dbReference type="Gene3D" id="1.10.10.10">
    <property type="entry name" value="Winged helix-like DNA-binding domain superfamily/Winged helix DNA-binding domain"/>
    <property type="match status" value="1"/>
</dbReference>
<dbReference type="PRINTS" id="PR00035">
    <property type="entry name" value="HTHGNTR"/>
</dbReference>
<dbReference type="RefSeq" id="WP_268943689.1">
    <property type="nucleotide sequence ID" value="NZ_JAPTYD010000043.1"/>
</dbReference>
<dbReference type="InterPro" id="IPR028978">
    <property type="entry name" value="Chorismate_lyase_/UTRA_dom_sf"/>
</dbReference>
<dbReference type="Proteomes" id="UP001149822">
    <property type="component" value="Unassembled WGS sequence"/>
</dbReference>
<dbReference type="PANTHER" id="PTHR44846:SF1">
    <property type="entry name" value="MANNOSYL-D-GLYCERATE TRANSPORT_METABOLISM SYSTEM REPRESSOR MNGR-RELATED"/>
    <property type="match status" value="1"/>
</dbReference>
<sequence length="259" mass="28997">MTKANSPTPLYHRVYAVMRERIVNGYYPDNVPVPSEAELSDSFGVSRITIRKAMEMLSAEGLITRMRGRGTFVTDRAQQSALNRAVVSNINGLFSYLNTVGQSTRLKVISLDRGEAPPRICAQMGIAPTTELIRSVRLRELDKRPYSLSMAYLLPEIGAGLTRQDLASTNMIDLVQREGAVVEQVEQVLTATLADEDAAELLQVPIGAPLMRVNRFFFDDKMVPFYAAEILYCADRYEYRVSLKREQGRDFHLDGSQPG</sequence>
<dbReference type="InterPro" id="IPR036390">
    <property type="entry name" value="WH_DNA-bd_sf"/>
</dbReference>
<dbReference type="PANTHER" id="PTHR44846">
    <property type="entry name" value="MANNOSYL-D-GLYCERATE TRANSPORT/METABOLISM SYSTEM REPRESSOR MNGR-RELATED"/>
    <property type="match status" value="1"/>
</dbReference>
<dbReference type="EMBL" id="JAPTYD010000043">
    <property type="protein sequence ID" value="MCZ0963596.1"/>
    <property type="molecule type" value="Genomic_DNA"/>
</dbReference>
<dbReference type="PROSITE" id="PS50949">
    <property type="entry name" value="HTH_GNTR"/>
    <property type="match status" value="1"/>
</dbReference>
<gene>
    <name evidence="5" type="ORF">OU682_18495</name>
</gene>
<feature type="domain" description="HTH gntR-type" evidence="4">
    <location>
        <begin position="8"/>
        <end position="76"/>
    </location>
</feature>
<dbReference type="Pfam" id="PF00392">
    <property type="entry name" value="GntR"/>
    <property type="match status" value="1"/>
</dbReference>